<evidence type="ECO:0000256" key="2">
    <source>
        <dbReference type="SAM" id="Phobius"/>
    </source>
</evidence>
<reference evidence="3 4" key="1">
    <citation type="journal article" date="2020" name="Biotechnol. Biofuels">
        <title>New insights from the biogas microbiome by comprehensive genome-resolved metagenomics of nearly 1600 species originating from multiple anaerobic digesters.</title>
        <authorList>
            <person name="Campanaro S."/>
            <person name="Treu L."/>
            <person name="Rodriguez-R L.M."/>
            <person name="Kovalovszki A."/>
            <person name="Ziels R.M."/>
            <person name="Maus I."/>
            <person name="Zhu X."/>
            <person name="Kougias P.G."/>
            <person name="Basile A."/>
            <person name="Luo G."/>
            <person name="Schluter A."/>
            <person name="Konstantinidis K.T."/>
            <person name="Angelidaki I."/>
        </authorList>
    </citation>
    <scope>NUCLEOTIDE SEQUENCE [LARGE SCALE GENOMIC DNA]</scope>
    <source>
        <strain evidence="3">AS27yjCOA_65</strain>
    </source>
</reference>
<comment type="caution">
    <text evidence="3">The sequence shown here is derived from an EMBL/GenBank/DDBJ whole genome shotgun (WGS) entry which is preliminary data.</text>
</comment>
<gene>
    <name evidence="3" type="ORF">GYA55_14605</name>
</gene>
<proteinExistence type="predicted"/>
<name>A0A7X9ILL9_9DELT</name>
<feature type="transmembrane region" description="Helical" evidence="2">
    <location>
        <begin position="43"/>
        <end position="76"/>
    </location>
</feature>
<protein>
    <submittedName>
        <fullName evidence="3">Uncharacterized protein</fullName>
    </submittedName>
</protein>
<keyword evidence="2" id="KW-0472">Membrane</keyword>
<dbReference type="AlphaFoldDB" id="A0A7X9ILL9"/>
<evidence type="ECO:0000313" key="4">
    <source>
        <dbReference type="Proteomes" id="UP000524246"/>
    </source>
</evidence>
<keyword evidence="2" id="KW-0812">Transmembrane</keyword>
<feature type="region of interest" description="Disordered" evidence="1">
    <location>
        <begin position="84"/>
        <end position="105"/>
    </location>
</feature>
<keyword evidence="2" id="KW-1133">Transmembrane helix</keyword>
<evidence type="ECO:0000256" key="1">
    <source>
        <dbReference type="SAM" id="MobiDB-lite"/>
    </source>
</evidence>
<feature type="compositionally biased region" description="Basic and acidic residues" evidence="1">
    <location>
        <begin position="91"/>
        <end position="105"/>
    </location>
</feature>
<evidence type="ECO:0000313" key="3">
    <source>
        <dbReference type="EMBL" id="NMC64392.1"/>
    </source>
</evidence>
<organism evidence="3 4">
    <name type="scientific">SAR324 cluster bacterium</name>
    <dbReference type="NCBI Taxonomy" id="2024889"/>
    <lineage>
        <taxon>Bacteria</taxon>
        <taxon>Deltaproteobacteria</taxon>
        <taxon>SAR324 cluster</taxon>
    </lineage>
</organism>
<dbReference type="EMBL" id="JAAZON010000663">
    <property type="protein sequence ID" value="NMC64392.1"/>
    <property type="molecule type" value="Genomic_DNA"/>
</dbReference>
<accession>A0A7X9ILL9</accession>
<sequence>MNSFEEFLQSVRANSREEWSEKARDSWVKFRIWVQENGEKAAVIALVFGIIIVLAFKLVFSLLILALILGAAIYFLADPKATEELATPQQNKEESAVEKGEKADT</sequence>
<dbReference type="Proteomes" id="UP000524246">
    <property type="component" value="Unassembled WGS sequence"/>
</dbReference>